<dbReference type="GO" id="GO:0005886">
    <property type="term" value="C:plasma membrane"/>
    <property type="evidence" value="ECO:0007669"/>
    <property type="project" value="UniProtKB-SubCell"/>
</dbReference>
<evidence type="ECO:0000259" key="11">
    <source>
        <dbReference type="PROSITE" id="PS50262"/>
    </source>
</evidence>
<evidence type="ECO:0000256" key="9">
    <source>
        <dbReference type="RuleBase" id="RU000688"/>
    </source>
</evidence>
<keyword evidence="6 10" id="KW-0472">Membrane</keyword>
<feature type="transmembrane region" description="Helical" evidence="10">
    <location>
        <begin position="146"/>
        <end position="173"/>
    </location>
</feature>
<keyword evidence="5 9" id="KW-0297">G-protein coupled receptor</keyword>
<reference evidence="12" key="1">
    <citation type="submission" date="2022-11" db="UniProtKB">
        <authorList>
            <consortium name="EnsemblMetazoa"/>
        </authorList>
    </citation>
    <scope>IDENTIFICATION</scope>
</reference>
<dbReference type="PRINTS" id="PR00237">
    <property type="entry name" value="GPCRRHODOPSN"/>
</dbReference>
<feature type="transmembrane region" description="Helical" evidence="10">
    <location>
        <begin position="28"/>
        <end position="49"/>
    </location>
</feature>
<feature type="domain" description="G-protein coupled receptors family 1 profile" evidence="11">
    <location>
        <begin position="41"/>
        <end position="333"/>
    </location>
</feature>
<name>A0A913ZQJ0_PATMI</name>
<evidence type="ECO:0000313" key="12">
    <source>
        <dbReference type="EnsemblMetazoa" id="XP_038053962.1"/>
    </source>
</evidence>
<evidence type="ECO:0000313" key="13">
    <source>
        <dbReference type="Proteomes" id="UP000887568"/>
    </source>
</evidence>
<evidence type="ECO:0000256" key="7">
    <source>
        <dbReference type="ARBA" id="ARBA00023170"/>
    </source>
</evidence>
<feature type="transmembrane region" description="Helical" evidence="10">
    <location>
        <begin position="61"/>
        <end position="87"/>
    </location>
</feature>
<dbReference type="GeneID" id="119726379"/>
<dbReference type="SUPFAM" id="SSF81321">
    <property type="entry name" value="Family A G protein-coupled receptor-like"/>
    <property type="match status" value="1"/>
</dbReference>
<keyword evidence="4 10" id="KW-1133">Transmembrane helix</keyword>
<dbReference type="OMA" id="MINNNDY"/>
<keyword evidence="3 9" id="KW-0812">Transmembrane</keyword>
<feature type="transmembrane region" description="Helical" evidence="10">
    <location>
        <begin position="278"/>
        <end position="305"/>
    </location>
</feature>
<dbReference type="GO" id="GO:0045202">
    <property type="term" value="C:synapse"/>
    <property type="evidence" value="ECO:0007669"/>
    <property type="project" value="GOC"/>
</dbReference>
<dbReference type="Pfam" id="PF00001">
    <property type="entry name" value="7tm_1"/>
    <property type="match status" value="1"/>
</dbReference>
<keyword evidence="2" id="KW-1003">Cell membrane</keyword>
<proteinExistence type="inferred from homology"/>
<evidence type="ECO:0000256" key="3">
    <source>
        <dbReference type="ARBA" id="ARBA00022692"/>
    </source>
</evidence>
<dbReference type="GO" id="GO:0030594">
    <property type="term" value="F:neurotransmitter receptor activity"/>
    <property type="evidence" value="ECO:0007669"/>
    <property type="project" value="TreeGrafter"/>
</dbReference>
<dbReference type="Proteomes" id="UP000887568">
    <property type="component" value="Unplaced"/>
</dbReference>
<dbReference type="PANTHER" id="PTHR24247">
    <property type="entry name" value="5-HYDROXYTRYPTAMINE RECEPTOR"/>
    <property type="match status" value="1"/>
</dbReference>
<dbReference type="CDD" id="cd00637">
    <property type="entry name" value="7tm_classA_rhodopsin-like"/>
    <property type="match status" value="1"/>
</dbReference>
<keyword evidence="7 9" id="KW-0675">Receptor</keyword>
<dbReference type="AlphaFoldDB" id="A0A913ZQJ0"/>
<evidence type="ECO:0000256" key="4">
    <source>
        <dbReference type="ARBA" id="ARBA00022989"/>
    </source>
</evidence>
<evidence type="ECO:0000256" key="10">
    <source>
        <dbReference type="SAM" id="Phobius"/>
    </source>
</evidence>
<evidence type="ECO:0000256" key="2">
    <source>
        <dbReference type="ARBA" id="ARBA00022475"/>
    </source>
</evidence>
<protein>
    <recommendedName>
        <fullName evidence="11">G-protein coupled receptors family 1 profile domain-containing protein</fullName>
    </recommendedName>
</protein>
<dbReference type="PROSITE" id="PS50262">
    <property type="entry name" value="G_PROTEIN_RECEP_F1_2"/>
    <property type="match status" value="1"/>
</dbReference>
<comment type="similarity">
    <text evidence="9">Belongs to the G-protein coupled receptor 1 family.</text>
</comment>
<keyword evidence="8 9" id="KW-0807">Transducer</keyword>
<dbReference type="InterPro" id="IPR000276">
    <property type="entry name" value="GPCR_Rhodpsn"/>
</dbReference>
<accession>A0A913ZQJ0</accession>
<feature type="transmembrane region" description="Helical" evidence="10">
    <location>
        <begin position="193"/>
        <end position="222"/>
    </location>
</feature>
<comment type="subcellular location">
    <subcellularLocation>
        <location evidence="1">Cell membrane</location>
        <topology evidence="1">Multi-pass membrane protein</topology>
    </subcellularLocation>
</comment>
<organism evidence="12 13">
    <name type="scientific">Patiria miniata</name>
    <name type="common">Bat star</name>
    <name type="synonym">Asterina miniata</name>
    <dbReference type="NCBI Taxonomy" id="46514"/>
    <lineage>
        <taxon>Eukaryota</taxon>
        <taxon>Metazoa</taxon>
        <taxon>Echinodermata</taxon>
        <taxon>Eleutherozoa</taxon>
        <taxon>Asterozoa</taxon>
        <taxon>Asteroidea</taxon>
        <taxon>Valvatacea</taxon>
        <taxon>Valvatida</taxon>
        <taxon>Asterinidae</taxon>
        <taxon>Patiria</taxon>
    </lineage>
</organism>
<dbReference type="GO" id="GO:0004993">
    <property type="term" value="F:G protein-coupled serotonin receptor activity"/>
    <property type="evidence" value="ECO:0007669"/>
    <property type="project" value="TreeGrafter"/>
</dbReference>
<sequence length="382" mass="42294">MEEPGNFSGSTTTSGNSELSTGEKITCIVLYAILMGLIVVGNGLLLFVIIKAKELKRSSRIFLVSLTVADLFVGFVVIPLGVVPQLIGMSIGSSWTAPDRFCEALQFLEIFAISASVLAVLALTIERYLAVEMPLRFRSMLTSRRACIVVACSWLMSLCTASVLIILSVVYEIRFVVFDGSSSLCVINRLSGVALFMFVDFIIVYFLIPLCVTFLASIRILYIVKNHTAYQKHAPGQSHCHCTCRQTAVAGVAKTLPPWVCNGLCRGLCKCFLRNKKALVTVLILTLSYAASSVPFVVCMLYMKLSSHNVERFIVELANWSLFTSCFINVIVYTRRNRAFRGSVKHLLCVLLPVRRSTVRRDPIRSQSDNMNVSSSTQDTHL</sequence>
<evidence type="ECO:0000256" key="1">
    <source>
        <dbReference type="ARBA" id="ARBA00004651"/>
    </source>
</evidence>
<dbReference type="OrthoDB" id="6376512at2759"/>
<dbReference type="GO" id="GO:0030425">
    <property type="term" value="C:dendrite"/>
    <property type="evidence" value="ECO:0007669"/>
    <property type="project" value="TreeGrafter"/>
</dbReference>
<keyword evidence="13" id="KW-1185">Reference proteome</keyword>
<evidence type="ECO:0000256" key="6">
    <source>
        <dbReference type="ARBA" id="ARBA00023136"/>
    </source>
</evidence>
<evidence type="ECO:0000256" key="5">
    <source>
        <dbReference type="ARBA" id="ARBA00023040"/>
    </source>
</evidence>
<dbReference type="SMART" id="SM01381">
    <property type="entry name" value="7TM_GPCR_Srsx"/>
    <property type="match status" value="1"/>
</dbReference>
<dbReference type="InterPro" id="IPR017452">
    <property type="entry name" value="GPCR_Rhodpsn_7TM"/>
</dbReference>
<evidence type="ECO:0000256" key="8">
    <source>
        <dbReference type="ARBA" id="ARBA00023224"/>
    </source>
</evidence>
<dbReference type="GO" id="GO:0007268">
    <property type="term" value="P:chemical synaptic transmission"/>
    <property type="evidence" value="ECO:0007669"/>
    <property type="project" value="TreeGrafter"/>
</dbReference>
<feature type="transmembrane region" description="Helical" evidence="10">
    <location>
        <begin position="317"/>
        <end position="334"/>
    </location>
</feature>
<dbReference type="PROSITE" id="PS00237">
    <property type="entry name" value="G_PROTEIN_RECEP_F1_1"/>
    <property type="match status" value="1"/>
</dbReference>
<dbReference type="PANTHER" id="PTHR24247:SF202">
    <property type="entry name" value="5-HYDROXYTRYPTAMINE RECEPTOR 1"/>
    <property type="match status" value="1"/>
</dbReference>
<dbReference type="Gene3D" id="1.20.1070.10">
    <property type="entry name" value="Rhodopsin 7-helix transmembrane proteins"/>
    <property type="match status" value="1"/>
</dbReference>
<dbReference type="EnsemblMetazoa" id="XM_038198034.1">
    <property type="protein sequence ID" value="XP_038053962.1"/>
    <property type="gene ID" value="LOC119726379"/>
</dbReference>
<dbReference type="GO" id="GO:0007187">
    <property type="term" value="P:G protein-coupled receptor signaling pathway, coupled to cyclic nucleotide second messenger"/>
    <property type="evidence" value="ECO:0007669"/>
    <property type="project" value="TreeGrafter"/>
</dbReference>
<feature type="transmembrane region" description="Helical" evidence="10">
    <location>
        <begin position="107"/>
        <end position="125"/>
    </location>
</feature>
<dbReference type="RefSeq" id="XP_038053962.1">
    <property type="nucleotide sequence ID" value="XM_038198034.1"/>
</dbReference>